<name>A0ABR3G9T8_9PEZI</name>
<evidence type="ECO:0000313" key="5">
    <source>
        <dbReference type="EMBL" id="KAL0632724.1"/>
    </source>
</evidence>
<dbReference type="SUPFAM" id="SSF51735">
    <property type="entry name" value="NAD(P)-binding Rossmann-fold domains"/>
    <property type="match status" value="1"/>
</dbReference>
<dbReference type="PANTHER" id="PTHR12286:SF5">
    <property type="entry name" value="SACCHAROPINE DEHYDROGENASE-LIKE OXIDOREDUCTASE"/>
    <property type="match status" value="1"/>
</dbReference>
<keyword evidence="3" id="KW-0812">Transmembrane</keyword>
<protein>
    <recommendedName>
        <fullName evidence="4">Saccharopine dehydrogenase NADP binding domain-containing protein</fullName>
    </recommendedName>
</protein>
<feature type="transmembrane region" description="Helical" evidence="3">
    <location>
        <begin position="278"/>
        <end position="297"/>
    </location>
</feature>
<evidence type="ECO:0000256" key="2">
    <source>
        <dbReference type="SAM" id="MobiDB-lite"/>
    </source>
</evidence>
<feature type="region of interest" description="Disordered" evidence="2">
    <location>
        <begin position="551"/>
        <end position="625"/>
    </location>
</feature>
<comment type="caution">
    <text evidence="5">The sequence shown here is derived from an EMBL/GenBank/DDBJ whole genome shotgun (WGS) entry which is preliminary data.</text>
</comment>
<dbReference type="InterPro" id="IPR051276">
    <property type="entry name" value="Saccharopine_DH-like_oxidrdct"/>
</dbReference>
<evidence type="ECO:0000256" key="3">
    <source>
        <dbReference type="SAM" id="Phobius"/>
    </source>
</evidence>
<dbReference type="PANTHER" id="PTHR12286">
    <property type="entry name" value="SACCHAROPINE DEHYDROGENASE-LIKE OXIDOREDUCTASE"/>
    <property type="match status" value="1"/>
</dbReference>
<accession>A0ABR3G9T8</accession>
<keyword evidence="3" id="KW-1133">Transmembrane helix</keyword>
<dbReference type="EMBL" id="JBBBZM010000154">
    <property type="protein sequence ID" value="KAL0632724.1"/>
    <property type="molecule type" value="Genomic_DNA"/>
</dbReference>
<dbReference type="InterPro" id="IPR036291">
    <property type="entry name" value="NAD(P)-bd_dom_sf"/>
</dbReference>
<dbReference type="Gene3D" id="3.40.50.720">
    <property type="entry name" value="NAD(P)-binding Rossmann-like Domain"/>
    <property type="match status" value="1"/>
</dbReference>
<dbReference type="Pfam" id="PF03435">
    <property type="entry name" value="Sacchrp_dh_NADP"/>
    <property type="match status" value="1"/>
</dbReference>
<reference evidence="5 6" key="1">
    <citation type="submission" date="2024-02" db="EMBL/GenBank/DDBJ databases">
        <title>Discinaceae phylogenomics.</title>
        <authorList>
            <person name="Dirks A.C."/>
            <person name="James T.Y."/>
        </authorList>
    </citation>
    <scope>NUCLEOTIDE SEQUENCE [LARGE SCALE GENOMIC DNA]</scope>
    <source>
        <strain evidence="5 6">ACD0624</strain>
    </source>
</reference>
<proteinExistence type="inferred from homology"/>
<feature type="domain" description="Saccharopine dehydrogenase NADP binding" evidence="4">
    <location>
        <begin position="13"/>
        <end position="141"/>
    </location>
</feature>
<organism evidence="5 6">
    <name type="scientific">Discina gigas</name>
    <dbReference type="NCBI Taxonomy" id="1032678"/>
    <lineage>
        <taxon>Eukaryota</taxon>
        <taxon>Fungi</taxon>
        <taxon>Dikarya</taxon>
        <taxon>Ascomycota</taxon>
        <taxon>Pezizomycotina</taxon>
        <taxon>Pezizomycetes</taxon>
        <taxon>Pezizales</taxon>
        <taxon>Discinaceae</taxon>
        <taxon>Discina</taxon>
    </lineage>
</organism>
<dbReference type="InterPro" id="IPR005097">
    <property type="entry name" value="Sacchrp_dh_NADP-bd"/>
</dbReference>
<comment type="similarity">
    <text evidence="1">Belongs to the saccharopine dehydrogenase family.</text>
</comment>
<gene>
    <name evidence="5" type="ORF">Q9L58_008392</name>
</gene>
<sequence>MAPPLSERKYDLVVFGATGYTGKLTSEQLLLSAPSTLKWAIAGRSRDRLAVLAADYNARFPDRVPVDIVFSDLAEAALEELSACTRCLISTVGPYIKYGTPVVAACARNGTHYVDSTGEVPWVMDMIETYHETARASGAIMIPQCGVESAPADLSAYSVVRFVREQLDCPVGDFDFAVHDFKTGISGGTLETTFCLFEYCSLRKILASINPYALSPIQGRAIPSAPRMRRHPDLGILTAWIQAIPDVALVMRSWGLRQEGAYYGPRFTFREYRRTRNWFTAVAWIVLIHAVSVLPLIPPLRWLARKIVTQPGDGPVLDQPGKYRAEWRGVAHADGKQGRAHVTFRCEEDCYTLTGILLVHTALAILFDPETEAREMGGGILTPSTVATERYFDGLERAGVAIEVKMMGSQGNNNPTYFDQPPTQWDIIAYLNQHDPNDPSYDHRSVIDKWIKTLAAIVKHDSEDYNRERRDRAWVLLQKYNDTSRNSDRNRAREWLSHRINTSKTVKSGASLTIYKDSVVLKGQINNTTIHQRATRGGSSATLEGCELDDELNSHGDVSESGSTGALPVAWGTRENPVSAQAREKRKLPDDWSGAAMASNQEDAEEEEEEEEEEEHDIAAAEPEVKKSKKDFTSVYNTFAATYKDMTPQSKFTFSRSHRVLEDVIYDNARTLSKKCLVHQWVLDLGDDDVLSWFTEPGELDELLDRPIPLPESDKVFVASMARFADAENAAEYRRIAEEVGYRPAGEIYNRSKHFDAAWVNTVILSMLSIFESPNNLLLHPNLREGWFDCNPWAFLVDQCLLGLDAVLVQRKEILCLALKIGDNEPPPGKGNHGPRFDAIIHTLGDTPVIEYGAIEVGRSFESTRGKKWVTDSAKLVQALRAMLVRLHALVDYNSTALESLQVVGLLNAGMNIQTIRMGSLGTNVFFLERGKIRSIPSSVDGLRGIFPLMKSVVVFKDMIRSCVKVVKRYSGGGGKGVQEFFEELMAQNEL</sequence>
<keyword evidence="3" id="KW-0472">Membrane</keyword>
<dbReference type="Proteomes" id="UP001447188">
    <property type="component" value="Unassembled WGS sequence"/>
</dbReference>
<evidence type="ECO:0000313" key="6">
    <source>
        <dbReference type="Proteomes" id="UP001447188"/>
    </source>
</evidence>
<evidence type="ECO:0000256" key="1">
    <source>
        <dbReference type="ARBA" id="ARBA00038048"/>
    </source>
</evidence>
<keyword evidence="6" id="KW-1185">Reference proteome</keyword>
<evidence type="ECO:0000259" key="4">
    <source>
        <dbReference type="Pfam" id="PF03435"/>
    </source>
</evidence>
<feature type="compositionally biased region" description="Acidic residues" evidence="2">
    <location>
        <begin position="602"/>
        <end position="616"/>
    </location>
</feature>